<dbReference type="Proteomes" id="UP000258309">
    <property type="component" value="Unassembled WGS sequence"/>
</dbReference>
<comment type="caution">
    <text evidence="1">The sequence shown here is derived from an EMBL/GenBank/DDBJ whole genome shotgun (WGS) entry which is preliminary data.</text>
</comment>
<protein>
    <submittedName>
        <fullName evidence="1">Uncharacterized protein</fullName>
    </submittedName>
</protein>
<feature type="non-terminal residue" evidence="1">
    <location>
        <position position="1"/>
    </location>
</feature>
<name>A0A3E2H053_SCYLI</name>
<accession>A0A3E2H053</accession>
<organism evidence="1 2">
    <name type="scientific">Scytalidium lignicola</name>
    <name type="common">Hyphomycete</name>
    <dbReference type="NCBI Taxonomy" id="5539"/>
    <lineage>
        <taxon>Eukaryota</taxon>
        <taxon>Fungi</taxon>
        <taxon>Dikarya</taxon>
        <taxon>Ascomycota</taxon>
        <taxon>Pezizomycotina</taxon>
        <taxon>Leotiomycetes</taxon>
        <taxon>Leotiomycetes incertae sedis</taxon>
        <taxon>Scytalidium</taxon>
    </lineage>
</organism>
<gene>
    <name evidence="1" type="ORF">B7463_g9565</name>
</gene>
<evidence type="ECO:0000313" key="2">
    <source>
        <dbReference type="Proteomes" id="UP000258309"/>
    </source>
</evidence>
<keyword evidence="2" id="KW-1185">Reference proteome</keyword>
<proteinExistence type="predicted"/>
<evidence type="ECO:0000313" key="1">
    <source>
        <dbReference type="EMBL" id="RFU26775.1"/>
    </source>
</evidence>
<dbReference type="EMBL" id="NCSJ02000243">
    <property type="protein sequence ID" value="RFU26775.1"/>
    <property type="molecule type" value="Genomic_DNA"/>
</dbReference>
<reference evidence="1 2" key="1">
    <citation type="submission" date="2018-05" db="EMBL/GenBank/DDBJ databases">
        <title>Draft genome sequence of Scytalidium lignicola DSM 105466, a ubiquitous saprotrophic fungus.</title>
        <authorList>
            <person name="Buettner E."/>
            <person name="Gebauer A.M."/>
            <person name="Hofrichter M."/>
            <person name="Liers C."/>
            <person name="Kellner H."/>
        </authorList>
    </citation>
    <scope>NUCLEOTIDE SEQUENCE [LARGE SCALE GENOMIC DNA]</scope>
    <source>
        <strain evidence="1 2">DSM 105466</strain>
    </source>
</reference>
<feature type="non-terminal residue" evidence="1">
    <location>
        <position position="124"/>
    </location>
</feature>
<sequence length="124" mass="13522">MVRFSAAEQAESAPSLGLSGMNQWDGKALCSYHTQFRPSSAPGYFFPVLSPLCSTLSASTGLFRAHALPMPPLNWSWFAGHVHERGALACGLLTVVWKAARPLWTRSGPFPRDFSRDESCHAGN</sequence>
<dbReference type="AlphaFoldDB" id="A0A3E2H053"/>